<sequence>MTTSTSASHSPTLETIRMVEEFAREHSGEYRRRAMWSRLPRQMMYQTFKTVIEYLIESNKIAIDAGGKVCWIFDPDLTRHYLGRDDLRIR</sequence>
<evidence type="ECO:0000313" key="2">
    <source>
        <dbReference type="Proteomes" id="UP000292580"/>
    </source>
</evidence>
<dbReference type="RefSeq" id="WP_130646822.1">
    <property type="nucleotide sequence ID" value="NZ_PGCL01000002.1"/>
</dbReference>
<protein>
    <submittedName>
        <fullName evidence="1">Uncharacterized protein</fullName>
    </submittedName>
</protein>
<organism evidence="1 2">
    <name type="scientific">Methanofollis fontis</name>
    <dbReference type="NCBI Taxonomy" id="2052832"/>
    <lineage>
        <taxon>Archaea</taxon>
        <taxon>Methanobacteriati</taxon>
        <taxon>Methanobacteriota</taxon>
        <taxon>Stenosarchaea group</taxon>
        <taxon>Methanomicrobia</taxon>
        <taxon>Methanomicrobiales</taxon>
        <taxon>Methanomicrobiaceae</taxon>
        <taxon>Methanofollis</taxon>
    </lineage>
</organism>
<comment type="caution">
    <text evidence="1">The sequence shown here is derived from an EMBL/GenBank/DDBJ whole genome shotgun (WGS) entry which is preliminary data.</text>
</comment>
<keyword evidence="2" id="KW-1185">Reference proteome</keyword>
<name>A0A483CYX1_9EURY</name>
<reference evidence="1 2" key="1">
    <citation type="submission" date="2017-11" db="EMBL/GenBank/DDBJ databases">
        <title>Isolation and Characterization of Methanofollis Species from Methane Seep Offshore SW Taiwan.</title>
        <authorList>
            <person name="Teng N.-H."/>
            <person name="Lai M.-C."/>
            <person name="Chen S.-C."/>
        </authorList>
    </citation>
    <scope>NUCLEOTIDE SEQUENCE [LARGE SCALE GENOMIC DNA]</scope>
    <source>
        <strain evidence="1 2">FWC-SCC2</strain>
    </source>
</reference>
<dbReference type="Proteomes" id="UP000292580">
    <property type="component" value="Unassembled WGS sequence"/>
</dbReference>
<dbReference type="EMBL" id="PGCL01000002">
    <property type="protein sequence ID" value="TAJ45006.1"/>
    <property type="molecule type" value="Genomic_DNA"/>
</dbReference>
<dbReference type="OrthoDB" id="116925at2157"/>
<dbReference type="AlphaFoldDB" id="A0A483CYX1"/>
<proteinExistence type="predicted"/>
<accession>A0A483CYX1</accession>
<gene>
    <name evidence="1" type="ORF">CUJ86_06940</name>
</gene>
<evidence type="ECO:0000313" key="1">
    <source>
        <dbReference type="EMBL" id="TAJ45006.1"/>
    </source>
</evidence>